<dbReference type="EMBL" id="JBBNAE010000002">
    <property type="protein sequence ID" value="KAK9145919.1"/>
    <property type="molecule type" value="Genomic_DNA"/>
</dbReference>
<dbReference type="Proteomes" id="UP001417504">
    <property type="component" value="Unassembled WGS sequence"/>
</dbReference>
<organism evidence="1 2">
    <name type="scientific">Stephania japonica</name>
    <dbReference type="NCBI Taxonomy" id="461633"/>
    <lineage>
        <taxon>Eukaryota</taxon>
        <taxon>Viridiplantae</taxon>
        <taxon>Streptophyta</taxon>
        <taxon>Embryophyta</taxon>
        <taxon>Tracheophyta</taxon>
        <taxon>Spermatophyta</taxon>
        <taxon>Magnoliopsida</taxon>
        <taxon>Ranunculales</taxon>
        <taxon>Menispermaceae</taxon>
        <taxon>Menispermoideae</taxon>
        <taxon>Cissampelideae</taxon>
        <taxon>Stephania</taxon>
    </lineage>
</organism>
<proteinExistence type="predicted"/>
<keyword evidence="2" id="KW-1185">Reference proteome</keyword>
<evidence type="ECO:0000313" key="1">
    <source>
        <dbReference type="EMBL" id="KAK9145919.1"/>
    </source>
</evidence>
<accession>A0AAP0K6A3</accession>
<protein>
    <submittedName>
        <fullName evidence="1">Uncharacterized protein</fullName>
    </submittedName>
</protein>
<evidence type="ECO:0000313" key="2">
    <source>
        <dbReference type="Proteomes" id="UP001417504"/>
    </source>
</evidence>
<comment type="caution">
    <text evidence="1">The sequence shown here is derived from an EMBL/GenBank/DDBJ whole genome shotgun (WGS) entry which is preliminary data.</text>
</comment>
<gene>
    <name evidence="1" type="ORF">Sjap_005822</name>
</gene>
<dbReference type="AlphaFoldDB" id="A0AAP0K6A3"/>
<name>A0AAP0K6A3_9MAGN</name>
<sequence length="54" mass="5936">MALLKTYGVLGLVGFPSEIKIHPASIILGNSLISSLKFIIDRILFCLHYSTSML</sequence>
<reference evidence="1 2" key="1">
    <citation type="submission" date="2024-01" db="EMBL/GenBank/DDBJ databases">
        <title>Genome assemblies of Stephania.</title>
        <authorList>
            <person name="Yang L."/>
        </authorList>
    </citation>
    <scope>NUCLEOTIDE SEQUENCE [LARGE SCALE GENOMIC DNA]</scope>
    <source>
        <strain evidence="1">QJT</strain>
        <tissue evidence="1">Leaf</tissue>
    </source>
</reference>